<dbReference type="GO" id="GO:0015297">
    <property type="term" value="F:antiporter activity"/>
    <property type="evidence" value="ECO:0007669"/>
    <property type="project" value="InterPro"/>
</dbReference>
<organism evidence="3">
    <name type="scientific">Candidatus Kentrum sp. TUN</name>
    <dbReference type="NCBI Taxonomy" id="2126343"/>
    <lineage>
        <taxon>Bacteria</taxon>
        <taxon>Pseudomonadati</taxon>
        <taxon>Pseudomonadota</taxon>
        <taxon>Gammaproteobacteria</taxon>
        <taxon>Candidatus Kentrum</taxon>
    </lineage>
</organism>
<keyword evidence="2" id="KW-0472">Membrane</keyword>
<feature type="transmembrane region" description="Helical" evidence="2">
    <location>
        <begin position="57"/>
        <end position="83"/>
    </location>
</feature>
<accession>A0A451AD88</accession>
<feature type="transmembrane region" description="Helical" evidence="2">
    <location>
        <begin position="6"/>
        <end position="30"/>
    </location>
</feature>
<feature type="transmembrane region" description="Helical" evidence="2">
    <location>
        <begin position="95"/>
        <end position="116"/>
    </location>
</feature>
<keyword evidence="1" id="KW-0813">Transport</keyword>
<dbReference type="GO" id="GO:0005886">
    <property type="term" value="C:plasma membrane"/>
    <property type="evidence" value="ECO:0007669"/>
    <property type="project" value="TreeGrafter"/>
</dbReference>
<feature type="transmembrane region" description="Helical" evidence="2">
    <location>
        <begin position="158"/>
        <end position="180"/>
    </location>
</feature>
<dbReference type="AlphaFoldDB" id="A0A451AD88"/>
<protein>
    <submittedName>
        <fullName evidence="3">MatE protein</fullName>
    </submittedName>
</protein>
<proteinExistence type="predicted"/>
<sequence>MGLLGVQAIAAHTIAFEISIVVLLVAWAVANAVATRIGTISVQEGCAGVWRVLNSSLLIFFLFMLPPMVVLKLFSPWAVMLFVGAGLKAQTLLPTAAPVVVLAAFFVFVNGLRLVLNHALNGLADMKVPALIAAVSYWGIALPVGITLGFMLELGVLGMWWGLITGMSVATVAYFMRFWWLVRHSSLATKSDQ</sequence>
<feature type="transmembrane region" description="Helical" evidence="2">
    <location>
        <begin position="128"/>
        <end position="152"/>
    </location>
</feature>
<dbReference type="EMBL" id="CAADFX010000233">
    <property type="protein sequence ID" value="VFK63944.1"/>
    <property type="molecule type" value="Genomic_DNA"/>
</dbReference>
<gene>
    <name evidence="3" type="ORF">BECKTUN1418D_GA0071000_12335</name>
</gene>
<name>A0A451AD88_9GAMM</name>
<evidence type="ECO:0000313" key="3">
    <source>
        <dbReference type="EMBL" id="VFK63944.1"/>
    </source>
</evidence>
<evidence type="ECO:0000256" key="1">
    <source>
        <dbReference type="ARBA" id="ARBA00022448"/>
    </source>
</evidence>
<dbReference type="PANTHER" id="PTHR43298:SF2">
    <property type="entry name" value="FMN_FAD EXPORTER YEEO-RELATED"/>
    <property type="match status" value="1"/>
</dbReference>
<dbReference type="PANTHER" id="PTHR43298">
    <property type="entry name" value="MULTIDRUG RESISTANCE PROTEIN NORM-RELATED"/>
    <property type="match status" value="1"/>
</dbReference>
<dbReference type="InterPro" id="IPR002528">
    <property type="entry name" value="MATE_fam"/>
</dbReference>
<keyword evidence="2" id="KW-0812">Transmembrane</keyword>
<reference evidence="3" key="1">
    <citation type="submission" date="2019-02" db="EMBL/GenBank/DDBJ databases">
        <authorList>
            <person name="Gruber-Vodicka R. H."/>
            <person name="Seah K. B. B."/>
        </authorList>
    </citation>
    <scope>NUCLEOTIDE SEQUENCE</scope>
    <source>
        <strain evidence="3">BECK_BY1</strain>
    </source>
</reference>
<dbReference type="InterPro" id="IPR050222">
    <property type="entry name" value="MATE_MdtK"/>
</dbReference>
<dbReference type="GO" id="GO:0042910">
    <property type="term" value="F:xenobiotic transmembrane transporter activity"/>
    <property type="evidence" value="ECO:0007669"/>
    <property type="project" value="InterPro"/>
</dbReference>
<dbReference type="Pfam" id="PF01554">
    <property type="entry name" value="MatE"/>
    <property type="match status" value="1"/>
</dbReference>
<keyword evidence="2" id="KW-1133">Transmembrane helix</keyword>
<evidence type="ECO:0000256" key="2">
    <source>
        <dbReference type="SAM" id="Phobius"/>
    </source>
</evidence>